<evidence type="ECO:0000256" key="2">
    <source>
        <dbReference type="SAM" id="Phobius"/>
    </source>
</evidence>
<organism evidence="3 4">
    <name type="scientific">Aureobasidium namibiae CBS 147.97</name>
    <dbReference type="NCBI Taxonomy" id="1043004"/>
    <lineage>
        <taxon>Eukaryota</taxon>
        <taxon>Fungi</taxon>
        <taxon>Dikarya</taxon>
        <taxon>Ascomycota</taxon>
        <taxon>Pezizomycotina</taxon>
        <taxon>Dothideomycetes</taxon>
        <taxon>Dothideomycetidae</taxon>
        <taxon>Dothideales</taxon>
        <taxon>Saccotheciaceae</taxon>
        <taxon>Aureobasidium</taxon>
    </lineage>
</organism>
<keyword evidence="1" id="KW-0175">Coiled coil</keyword>
<evidence type="ECO:0000313" key="4">
    <source>
        <dbReference type="Proteomes" id="UP000027730"/>
    </source>
</evidence>
<gene>
    <name evidence="3" type="ORF">M436DRAFT_60474</name>
</gene>
<dbReference type="Proteomes" id="UP000027730">
    <property type="component" value="Unassembled WGS sequence"/>
</dbReference>
<evidence type="ECO:0000313" key="3">
    <source>
        <dbReference type="EMBL" id="KEQ76651.1"/>
    </source>
</evidence>
<name>A0A074XPZ7_9PEZI</name>
<reference evidence="3 4" key="1">
    <citation type="journal article" date="2014" name="BMC Genomics">
        <title>Genome sequencing of four Aureobasidium pullulans varieties: biotechnological potential, stress tolerance, and description of new species.</title>
        <authorList>
            <person name="Gostin Ar C."/>
            <person name="Ohm R.A."/>
            <person name="Kogej T."/>
            <person name="Sonjak S."/>
            <person name="Turk M."/>
            <person name="Zajc J."/>
            <person name="Zalar P."/>
            <person name="Grube M."/>
            <person name="Sun H."/>
            <person name="Han J."/>
            <person name="Sharma A."/>
            <person name="Chiniquy J."/>
            <person name="Ngan C.Y."/>
            <person name="Lipzen A."/>
            <person name="Barry K."/>
            <person name="Grigoriev I.V."/>
            <person name="Gunde-Cimerman N."/>
        </authorList>
    </citation>
    <scope>NUCLEOTIDE SEQUENCE [LARGE SCALE GENOMIC DNA]</scope>
    <source>
        <strain evidence="3 4">CBS 147.97</strain>
    </source>
</reference>
<keyword evidence="2" id="KW-1133">Transmembrane helix</keyword>
<evidence type="ECO:0000256" key="1">
    <source>
        <dbReference type="SAM" id="Coils"/>
    </source>
</evidence>
<keyword evidence="2" id="KW-0812">Transmembrane</keyword>
<dbReference type="EMBL" id="KL584703">
    <property type="protein sequence ID" value="KEQ76651.1"/>
    <property type="molecule type" value="Genomic_DNA"/>
</dbReference>
<protein>
    <submittedName>
        <fullName evidence="3">Uncharacterized protein</fullName>
    </submittedName>
</protein>
<sequence length="240" mass="26254">MIEIDGRQVGRVYAVEYMLRGVGEDSDVRIVGSAEAATPGISGELAIGLNLHSQPGQMYDAQSLGSNGGVSIEKRIFGLFSTSVLTLHFLSEHCLCGSKDHCGWIVTVPAYFNANNRNALLTIDRPHTDYKARARTARAEVEDLQGQLLAVKEAAAEVLDLKSRLSAAENALEDERRNREEERLSAAAALQLQMEARAVLQLELETLAASQQKTSDRDLLLGLVVLNIVVLLVILFALWR</sequence>
<dbReference type="OrthoDB" id="284473at2759"/>
<dbReference type="RefSeq" id="XP_013431014.1">
    <property type="nucleotide sequence ID" value="XM_013575560.1"/>
</dbReference>
<dbReference type="HOGENOM" id="CLU_1156170_0_0_1"/>
<feature type="coiled-coil region" evidence="1">
    <location>
        <begin position="127"/>
        <end position="185"/>
    </location>
</feature>
<accession>A0A074XPZ7</accession>
<proteinExistence type="predicted"/>
<keyword evidence="2" id="KW-0472">Membrane</keyword>
<keyword evidence="4" id="KW-1185">Reference proteome</keyword>
<dbReference type="AlphaFoldDB" id="A0A074XPZ7"/>
<dbReference type="GeneID" id="25413002"/>
<feature type="transmembrane region" description="Helical" evidence="2">
    <location>
        <begin position="219"/>
        <end position="239"/>
    </location>
</feature>